<feature type="transmembrane region" description="Helical" evidence="1">
    <location>
        <begin position="6"/>
        <end position="26"/>
    </location>
</feature>
<dbReference type="InterPro" id="IPR001036">
    <property type="entry name" value="Acrflvin-R"/>
</dbReference>
<dbReference type="AlphaFoldDB" id="X1D5U0"/>
<sequence length="212" mass="23053">LGGIAIAIGMLGDGSIVMVENIYRLFSDPARKDQSKFRIIEAAAREVGRPIVFSIVIITIVFIPVFTLQGVEGKMFSPMASTISFALVGSLIAALVMAPVLASLLLRKDSQQKEFVLIHLLKEVYHPLLLTAVKWRKTLVGCAIAAFAAALALIPHLGTEFVPVLEEGNIQVIVVMPPSTSLIKASETIMRLEKKVIMYPEVDQVISRIGET</sequence>
<protein>
    <recommendedName>
        <fullName evidence="3">CusA/CzcA family heavy metal efflux RND transporter</fullName>
    </recommendedName>
</protein>
<dbReference type="PRINTS" id="PR00702">
    <property type="entry name" value="ACRIFLAVINRP"/>
</dbReference>
<keyword evidence="1" id="KW-0812">Transmembrane</keyword>
<dbReference type="Gene3D" id="3.30.70.1430">
    <property type="entry name" value="Multidrug efflux transporter AcrB pore domain"/>
    <property type="match status" value="1"/>
</dbReference>
<evidence type="ECO:0000256" key="1">
    <source>
        <dbReference type="SAM" id="Phobius"/>
    </source>
</evidence>
<gene>
    <name evidence="2" type="ORF">S01H4_54781</name>
</gene>
<dbReference type="GO" id="GO:0005886">
    <property type="term" value="C:plasma membrane"/>
    <property type="evidence" value="ECO:0007669"/>
    <property type="project" value="TreeGrafter"/>
</dbReference>
<dbReference type="PANTHER" id="PTHR32063">
    <property type="match status" value="1"/>
</dbReference>
<feature type="non-terminal residue" evidence="2">
    <location>
        <position position="1"/>
    </location>
</feature>
<dbReference type="Pfam" id="PF00873">
    <property type="entry name" value="ACR_tran"/>
    <property type="match status" value="1"/>
</dbReference>
<dbReference type="SUPFAM" id="SSF82866">
    <property type="entry name" value="Multidrug efflux transporter AcrB transmembrane domain"/>
    <property type="match status" value="1"/>
</dbReference>
<evidence type="ECO:0000313" key="2">
    <source>
        <dbReference type="EMBL" id="GAH15567.1"/>
    </source>
</evidence>
<feature type="transmembrane region" description="Helical" evidence="1">
    <location>
        <begin position="47"/>
        <end position="71"/>
    </location>
</feature>
<evidence type="ECO:0008006" key="3">
    <source>
        <dbReference type="Google" id="ProtNLM"/>
    </source>
</evidence>
<keyword evidence="1" id="KW-1133">Transmembrane helix</keyword>
<comment type="caution">
    <text evidence="2">The sequence shown here is derived from an EMBL/GenBank/DDBJ whole genome shotgun (WGS) entry which is preliminary data.</text>
</comment>
<keyword evidence="1" id="KW-0472">Membrane</keyword>
<proteinExistence type="predicted"/>
<accession>X1D5U0</accession>
<reference evidence="2" key="1">
    <citation type="journal article" date="2014" name="Front. Microbiol.">
        <title>High frequency of phylogenetically diverse reductive dehalogenase-homologous genes in deep subseafloor sedimentary metagenomes.</title>
        <authorList>
            <person name="Kawai M."/>
            <person name="Futagami T."/>
            <person name="Toyoda A."/>
            <person name="Takaki Y."/>
            <person name="Nishi S."/>
            <person name="Hori S."/>
            <person name="Arai W."/>
            <person name="Tsubouchi T."/>
            <person name="Morono Y."/>
            <person name="Uchiyama I."/>
            <person name="Ito T."/>
            <person name="Fujiyama A."/>
            <person name="Inagaki F."/>
            <person name="Takami H."/>
        </authorList>
    </citation>
    <scope>NUCLEOTIDE SEQUENCE</scope>
    <source>
        <strain evidence="2">Expedition CK06-06</strain>
    </source>
</reference>
<dbReference type="GO" id="GO:0042910">
    <property type="term" value="F:xenobiotic transmembrane transporter activity"/>
    <property type="evidence" value="ECO:0007669"/>
    <property type="project" value="TreeGrafter"/>
</dbReference>
<dbReference type="PANTHER" id="PTHR32063:SF24">
    <property type="entry name" value="CATION EFFLUX SYSTEM (ACRB_ACRD_ACRF FAMILY)"/>
    <property type="match status" value="1"/>
</dbReference>
<dbReference type="Gene3D" id="1.20.1640.10">
    <property type="entry name" value="Multidrug efflux transporter AcrB transmembrane domain"/>
    <property type="match status" value="2"/>
</dbReference>
<organism evidence="2">
    <name type="scientific">marine sediment metagenome</name>
    <dbReference type="NCBI Taxonomy" id="412755"/>
    <lineage>
        <taxon>unclassified sequences</taxon>
        <taxon>metagenomes</taxon>
        <taxon>ecological metagenomes</taxon>
    </lineage>
</organism>
<name>X1D5U0_9ZZZZ</name>
<feature type="transmembrane region" description="Helical" evidence="1">
    <location>
        <begin position="138"/>
        <end position="158"/>
    </location>
</feature>
<feature type="transmembrane region" description="Helical" evidence="1">
    <location>
        <begin position="83"/>
        <end position="106"/>
    </location>
</feature>
<dbReference type="EMBL" id="BART01031550">
    <property type="protein sequence ID" value="GAH15567.1"/>
    <property type="molecule type" value="Genomic_DNA"/>
</dbReference>